<dbReference type="PANTHER" id="PTHR23017">
    <property type="entry name" value="SERPENTINE RECEPTOR, CLASS X"/>
    <property type="match status" value="1"/>
</dbReference>
<protein>
    <submittedName>
        <fullName evidence="3">7TM GPCR serpentine receptor class x (Srx) domain-containing protein</fullName>
    </submittedName>
</protein>
<dbReference type="PaxDb" id="6239-F55B12.8"/>
<reference evidence="3 4" key="1">
    <citation type="journal article" date="1998" name="Science">
        <title>Genome sequence of the nematode C. elegans: a platform for investigating biology.</title>
        <authorList>
            <consortium name="The C. elegans sequencing consortium"/>
            <person name="Sulson J.E."/>
            <person name="Waterston R."/>
        </authorList>
    </citation>
    <scope>NUCLEOTIDE SEQUENCE [LARGE SCALE GENOMIC DNA]</scope>
    <source>
        <strain evidence="3 4">Bristol N2</strain>
    </source>
</reference>
<dbReference type="AlphaFoldDB" id="G5EF94"/>
<evidence type="ECO:0000259" key="2">
    <source>
        <dbReference type="Pfam" id="PF10328"/>
    </source>
</evidence>
<name>G5EF94_CAEEL</name>
<dbReference type="AGR" id="WB:WBGene00005908"/>
<dbReference type="CDD" id="cd00637">
    <property type="entry name" value="7tm_classA_rhodopsin-like"/>
    <property type="match status" value="1"/>
</dbReference>
<feature type="transmembrane region" description="Helical" evidence="1">
    <location>
        <begin position="183"/>
        <end position="206"/>
    </location>
</feature>
<dbReference type="RefSeq" id="NP_001343602.1">
    <property type="nucleotide sequence ID" value="NM_001356749.3"/>
</dbReference>
<feature type="transmembrane region" description="Helical" evidence="1">
    <location>
        <begin position="89"/>
        <end position="114"/>
    </location>
</feature>
<evidence type="ECO:0000313" key="5">
    <source>
        <dbReference type="WormBase" id="F55B12.8"/>
    </source>
</evidence>
<dbReference type="InParanoid" id="G5EF94"/>
<dbReference type="CTD" id="186284"/>
<keyword evidence="4" id="KW-1185">Reference proteome</keyword>
<feature type="transmembrane region" description="Helical" evidence="1">
    <location>
        <begin position="134"/>
        <end position="157"/>
    </location>
</feature>
<organism evidence="3 4">
    <name type="scientific">Caenorhabditis elegans</name>
    <dbReference type="NCBI Taxonomy" id="6239"/>
    <lineage>
        <taxon>Eukaryota</taxon>
        <taxon>Metazoa</taxon>
        <taxon>Ecdysozoa</taxon>
        <taxon>Nematoda</taxon>
        <taxon>Chromadorea</taxon>
        <taxon>Rhabditida</taxon>
        <taxon>Rhabditina</taxon>
        <taxon>Rhabditomorpha</taxon>
        <taxon>Rhabditoidea</taxon>
        <taxon>Rhabditidae</taxon>
        <taxon>Peloderinae</taxon>
        <taxon>Caenorhabditis</taxon>
    </lineage>
</organism>
<dbReference type="PANTHER" id="PTHR23017:SF14">
    <property type="entry name" value="7TM GPCR SERPENTINE RECEPTOR CLASS X (SRX) DOMAIN-CONTAINING PROTEIN-RELATED"/>
    <property type="match status" value="1"/>
</dbReference>
<feature type="transmembrane region" description="Helical" evidence="1">
    <location>
        <begin position="12"/>
        <end position="32"/>
    </location>
</feature>
<dbReference type="SUPFAM" id="SSF81321">
    <property type="entry name" value="Family A G protein-coupled receptor-like"/>
    <property type="match status" value="1"/>
</dbReference>
<dbReference type="KEGG" id="cel:CELE_F55B12.8"/>
<dbReference type="WormBase" id="F55B12.8">
    <property type="protein sequence ID" value="CE52301"/>
    <property type="gene ID" value="WBGene00005908"/>
    <property type="gene designation" value="srx-17"/>
</dbReference>
<feature type="domain" description="7TM GPCR serpentine receptor class x (Srx)" evidence="2">
    <location>
        <begin position="1"/>
        <end position="220"/>
    </location>
</feature>
<dbReference type="HOGENOM" id="CLU_059630_0_0_1"/>
<dbReference type="Gene3D" id="1.20.1070.10">
    <property type="entry name" value="Rhodopsin 7-helix transmembrane proteins"/>
    <property type="match status" value="1"/>
</dbReference>
<dbReference type="Pfam" id="PF10328">
    <property type="entry name" value="7TM_GPCR_Srx"/>
    <property type="match status" value="1"/>
</dbReference>
<evidence type="ECO:0000313" key="4">
    <source>
        <dbReference type="Proteomes" id="UP000001940"/>
    </source>
</evidence>
<dbReference type="EMBL" id="BX284605">
    <property type="protein sequence ID" value="CAP46778.2"/>
    <property type="molecule type" value="Genomic_DNA"/>
</dbReference>
<dbReference type="InterPro" id="IPR019430">
    <property type="entry name" value="7TM_GPCR_serpentine_rcpt_Srx"/>
</dbReference>
<dbReference type="FunCoup" id="G5EF94">
    <property type="interactions" value="1"/>
</dbReference>
<gene>
    <name evidence="3 5" type="primary">srx-17</name>
    <name evidence="3" type="ORF">CELE_F55B12.8</name>
    <name evidence="5" type="ORF">F55B12.8</name>
</gene>
<feature type="transmembrane region" description="Helical" evidence="1">
    <location>
        <begin position="58"/>
        <end position="77"/>
    </location>
</feature>
<keyword evidence="1" id="KW-0472">Membrane</keyword>
<keyword evidence="3" id="KW-0675">Receptor</keyword>
<keyword evidence="1" id="KW-0812">Transmembrane</keyword>
<dbReference type="Proteomes" id="UP000001940">
    <property type="component" value="Chromosome V"/>
</dbReference>
<dbReference type="PhylomeDB" id="G5EF94"/>
<evidence type="ECO:0000256" key="1">
    <source>
        <dbReference type="SAM" id="Phobius"/>
    </source>
</evidence>
<sequence length="230" mass="26125">MKNSYGTINKNQAVCNTIMCLIFLLYVCPMQLSGADILVQYSHILGGSAMAAYEISHLSHLLTALNRFCVVFFPFYYKTLFSKLGTIVIIHAIWVVSILFCVLFYEILGCLFTFDEVSWTFGFLTTKKCNQMTWYTDLILNTAMIIIILVVNLLTAFKAGKNSRSLMNAAGIKMSKKQKQRELGFIKQTFLQGICLFAGQFTYYLIAPLLSDTVLLFLLLDNSIFKQRDT</sequence>
<keyword evidence="1" id="KW-1133">Transmembrane helix</keyword>
<proteinExistence type="predicted"/>
<accession>G5EF94</accession>
<dbReference type="SMR" id="G5EF94"/>
<dbReference type="OrthoDB" id="5825164at2759"/>
<evidence type="ECO:0000313" key="3">
    <source>
        <dbReference type="EMBL" id="CAP46778.2"/>
    </source>
</evidence>
<dbReference type="GeneID" id="186284"/>